<organism evidence="1 2">
    <name type="scientific">Jejuia pallidilutea</name>
    <dbReference type="NCBI Taxonomy" id="504487"/>
    <lineage>
        <taxon>Bacteria</taxon>
        <taxon>Pseudomonadati</taxon>
        <taxon>Bacteroidota</taxon>
        <taxon>Flavobacteriia</taxon>
        <taxon>Flavobacteriales</taxon>
        <taxon>Flavobacteriaceae</taxon>
        <taxon>Jejuia</taxon>
    </lineage>
</organism>
<sequence>MKTEQIIALLPYQKPFLFVDGIEEVSENGIKGYYTFKKTNRFIKVILKIIP</sequence>
<evidence type="ECO:0000313" key="2">
    <source>
        <dbReference type="Proteomes" id="UP000029646"/>
    </source>
</evidence>
<dbReference type="AlphaFoldDB" id="A0A090VZ54"/>
<dbReference type="InterPro" id="IPR029069">
    <property type="entry name" value="HotDog_dom_sf"/>
</dbReference>
<dbReference type="Gene3D" id="3.10.129.10">
    <property type="entry name" value="Hotdog Thioesterase"/>
    <property type="match status" value="1"/>
</dbReference>
<dbReference type="Proteomes" id="UP000029646">
    <property type="component" value="Unassembled WGS sequence"/>
</dbReference>
<protein>
    <submittedName>
        <fullName evidence="1">Uncharacterized protein</fullName>
    </submittedName>
</protein>
<evidence type="ECO:0000313" key="1">
    <source>
        <dbReference type="EMBL" id="GAL70030.1"/>
    </source>
</evidence>
<reference evidence="1 2" key="1">
    <citation type="journal article" date="2014" name="Genome Announc.">
        <title>Draft Genome Sequence of Marine Flavobacterium Jejuia pallidilutea Strain 11shimoA1 and Pigmentation Mutants.</title>
        <authorList>
            <person name="Takatani N."/>
            <person name="Nakanishi M."/>
            <person name="Meirelles P."/>
            <person name="Mino S."/>
            <person name="Suda W."/>
            <person name="Oshima K."/>
            <person name="Hattori M."/>
            <person name="Ohkuma M."/>
            <person name="Hosokawa M."/>
            <person name="Miyashita K."/>
            <person name="Thompson F.L."/>
            <person name="Niwa A."/>
            <person name="Sawabe T."/>
            <person name="Sawabe T."/>
        </authorList>
    </citation>
    <scope>NUCLEOTIDE SEQUENCE [LARGE SCALE GENOMIC DNA]</scope>
    <source>
        <strain evidence="2">JCM19302</strain>
    </source>
</reference>
<dbReference type="SUPFAM" id="SSF54637">
    <property type="entry name" value="Thioesterase/thiol ester dehydrase-isomerase"/>
    <property type="match status" value="1"/>
</dbReference>
<accession>A0A090VZ54</accession>
<dbReference type="EMBL" id="BBNS01000004">
    <property type="protein sequence ID" value="GAL70030.1"/>
    <property type="molecule type" value="Genomic_DNA"/>
</dbReference>
<proteinExistence type="predicted"/>
<comment type="caution">
    <text evidence="1">The sequence shown here is derived from an EMBL/GenBank/DDBJ whole genome shotgun (WGS) entry which is preliminary data.</text>
</comment>
<name>A0A090VZ54_9FLAO</name>
<gene>
    <name evidence="1" type="ORF">JCM19302_2605</name>
</gene>